<dbReference type="KEGG" id="ddu:GF1_16720"/>
<dbReference type="InterPro" id="IPR008893">
    <property type="entry name" value="WGR_domain"/>
</dbReference>
<dbReference type="PROSITE" id="PS51977">
    <property type="entry name" value="WGR"/>
    <property type="match status" value="1"/>
</dbReference>
<proteinExistence type="predicted"/>
<organism evidence="2 3">
    <name type="scientific">Desulfolithobacter dissulfuricans</name>
    <dbReference type="NCBI Taxonomy" id="2795293"/>
    <lineage>
        <taxon>Bacteria</taxon>
        <taxon>Pseudomonadati</taxon>
        <taxon>Thermodesulfobacteriota</taxon>
        <taxon>Desulfobulbia</taxon>
        <taxon>Desulfobulbales</taxon>
        <taxon>Desulfobulbaceae</taxon>
        <taxon>Desulfolithobacter</taxon>
    </lineage>
</organism>
<evidence type="ECO:0000259" key="1">
    <source>
        <dbReference type="PROSITE" id="PS51977"/>
    </source>
</evidence>
<dbReference type="Proteomes" id="UP001063350">
    <property type="component" value="Chromosome"/>
</dbReference>
<evidence type="ECO:0000313" key="2">
    <source>
        <dbReference type="EMBL" id="BCO09296.1"/>
    </source>
</evidence>
<keyword evidence="3" id="KW-1185">Reference proteome</keyword>
<name>A0A915XL76_9BACT</name>
<dbReference type="SUPFAM" id="SSF142921">
    <property type="entry name" value="WGR domain-like"/>
    <property type="match status" value="1"/>
</dbReference>
<dbReference type="AlphaFoldDB" id="A0A915XL76"/>
<feature type="domain" description="WGR" evidence="1">
    <location>
        <begin position="1"/>
        <end position="85"/>
    </location>
</feature>
<evidence type="ECO:0000313" key="3">
    <source>
        <dbReference type="Proteomes" id="UP001063350"/>
    </source>
</evidence>
<accession>A0A915XL76</accession>
<sequence>MIFLEQAYFECVIPEKNRKAFYYVVAGRDLFSYVLIRKWGRIGSRGHPGMKKRYLSKSDMFGDYNRVVKKRLKHEYRQRDAKLFA</sequence>
<reference evidence="2" key="1">
    <citation type="submission" date="2020-12" db="EMBL/GenBank/DDBJ databases">
        <title>Desulfobium dissulfuricans gen. nov., sp. nov., a novel mesophilic, sulfate-reducing bacterium isolated from a deep-sea hydrothermal vent.</title>
        <authorList>
            <person name="Hashimoto Y."/>
            <person name="Tame A."/>
            <person name="Sawayama S."/>
            <person name="Miyazaki J."/>
            <person name="Takai K."/>
            <person name="Nakagawa S."/>
        </authorList>
    </citation>
    <scope>NUCLEOTIDE SEQUENCE</scope>
    <source>
        <strain evidence="2">GF1</strain>
    </source>
</reference>
<gene>
    <name evidence="2" type="ORF">GF1_16720</name>
</gene>
<dbReference type="EMBL" id="AP024233">
    <property type="protein sequence ID" value="BCO09296.1"/>
    <property type="molecule type" value="Genomic_DNA"/>
</dbReference>
<dbReference type="InterPro" id="IPR036930">
    <property type="entry name" value="WGR_dom_sf"/>
</dbReference>
<dbReference type="Pfam" id="PF05406">
    <property type="entry name" value="WGR"/>
    <property type="match status" value="1"/>
</dbReference>
<dbReference type="RefSeq" id="WP_267926054.1">
    <property type="nucleotide sequence ID" value="NZ_AP024233.1"/>
</dbReference>
<protein>
    <recommendedName>
        <fullName evidence="1">WGR domain-containing protein</fullName>
    </recommendedName>
</protein>